<evidence type="ECO:0000256" key="6">
    <source>
        <dbReference type="SAM" id="Phobius"/>
    </source>
</evidence>
<evidence type="ECO:0000256" key="5">
    <source>
        <dbReference type="ARBA" id="ARBA00023136"/>
    </source>
</evidence>
<evidence type="ECO:0000256" key="2">
    <source>
        <dbReference type="ARBA" id="ARBA00022475"/>
    </source>
</evidence>
<protein>
    <submittedName>
        <fullName evidence="7">Monosaccharide ABC transporter membrane protein, CUT2 family (TC 3.A.1.2.-)</fullName>
    </submittedName>
</protein>
<organism evidence="7 8">
    <name type="scientific">Enterocloster lavalensis</name>
    <dbReference type="NCBI Taxonomy" id="460384"/>
    <lineage>
        <taxon>Bacteria</taxon>
        <taxon>Bacillati</taxon>
        <taxon>Bacillota</taxon>
        <taxon>Clostridia</taxon>
        <taxon>Lachnospirales</taxon>
        <taxon>Lachnospiraceae</taxon>
        <taxon>Enterocloster</taxon>
    </lineage>
</organism>
<accession>A0A1I0K268</accession>
<dbReference type="AlphaFoldDB" id="A0A1I0K268"/>
<keyword evidence="4 6" id="KW-1133">Transmembrane helix</keyword>
<dbReference type="PANTHER" id="PTHR32196">
    <property type="entry name" value="ABC TRANSPORTER PERMEASE PROTEIN YPHD-RELATED-RELATED"/>
    <property type="match status" value="1"/>
</dbReference>
<comment type="subcellular location">
    <subcellularLocation>
        <location evidence="1">Cell membrane</location>
        <topology evidence="1">Multi-pass membrane protein</topology>
    </subcellularLocation>
</comment>
<dbReference type="STRING" id="460384.SAMN05216313_14311"/>
<dbReference type="GO" id="GO:0022857">
    <property type="term" value="F:transmembrane transporter activity"/>
    <property type="evidence" value="ECO:0007669"/>
    <property type="project" value="InterPro"/>
</dbReference>
<evidence type="ECO:0000313" key="7">
    <source>
        <dbReference type="EMBL" id="SEU17612.1"/>
    </source>
</evidence>
<dbReference type="EMBL" id="FOIM01000043">
    <property type="protein sequence ID" value="SEU17612.1"/>
    <property type="molecule type" value="Genomic_DNA"/>
</dbReference>
<keyword evidence="3 6" id="KW-0812">Transmembrane</keyword>
<reference evidence="8" key="1">
    <citation type="submission" date="2016-10" db="EMBL/GenBank/DDBJ databases">
        <authorList>
            <person name="Varghese N."/>
            <person name="Submissions S."/>
        </authorList>
    </citation>
    <scope>NUCLEOTIDE SEQUENCE [LARGE SCALE GENOMIC DNA]</scope>
    <source>
        <strain evidence="8">NLAE-zl-G277</strain>
    </source>
</reference>
<dbReference type="Pfam" id="PF02653">
    <property type="entry name" value="BPD_transp_2"/>
    <property type="match status" value="1"/>
</dbReference>
<dbReference type="RefSeq" id="WP_227169273.1">
    <property type="nucleotide sequence ID" value="NZ_CABJCG010000006.1"/>
</dbReference>
<proteinExistence type="predicted"/>
<feature type="transmembrane region" description="Helical" evidence="6">
    <location>
        <begin position="167"/>
        <end position="191"/>
    </location>
</feature>
<dbReference type="GeneID" id="93281191"/>
<dbReference type="CDD" id="cd06579">
    <property type="entry name" value="TM_PBP1_transp_AraH_like"/>
    <property type="match status" value="1"/>
</dbReference>
<feature type="transmembrane region" description="Helical" evidence="6">
    <location>
        <begin position="100"/>
        <end position="120"/>
    </location>
</feature>
<sequence>MNTKSAKTFDMKQTWQNITTNYSHWLSFVFLMLIAVVINPSFLSFTNLTNQFVQGAITGICAMGMSLVISAGMIDLSVGSSVALISGLGVLLLNKTESIALCLLFCLGFGLILGLINGVLVTKGNIAPFIVTLASFSAYRSIINQLGQGGPFTVSKTMYDGFRKIAAGRVMGIPNLMLIFILITVITGIIMSKTKFGRYVYAVGSNQQAARLTGINVGRVKTLIYIYAGTLYGLAAFLLASRLTSIQAASAGDGYEMEAIAAVAIGGTSMDGGRGKIIGTFLGVLMLRIIQTVLVMANVPPFLNGLVRGITIIIAVLAQSRKKSK</sequence>
<dbReference type="Proteomes" id="UP000198508">
    <property type="component" value="Unassembled WGS sequence"/>
</dbReference>
<feature type="transmembrane region" description="Helical" evidence="6">
    <location>
        <begin position="76"/>
        <end position="93"/>
    </location>
</feature>
<gene>
    <name evidence="7" type="ORF">SAMN05216313_14311</name>
</gene>
<evidence type="ECO:0000256" key="3">
    <source>
        <dbReference type="ARBA" id="ARBA00022692"/>
    </source>
</evidence>
<name>A0A1I0K268_9FIRM</name>
<dbReference type="GO" id="GO:0005886">
    <property type="term" value="C:plasma membrane"/>
    <property type="evidence" value="ECO:0007669"/>
    <property type="project" value="UniProtKB-SubCell"/>
</dbReference>
<feature type="transmembrane region" description="Helical" evidence="6">
    <location>
        <begin position="222"/>
        <end position="240"/>
    </location>
</feature>
<evidence type="ECO:0000313" key="8">
    <source>
        <dbReference type="Proteomes" id="UP000198508"/>
    </source>
</evidence>
<evidence type="ECO:0000256" key="1">
    <source>
        <dbReference type="ARBA" id="ARBA00004651"/>
    </source>
</evidence>
<evidence type="ECO:0000256" key="4">
    <source>
        <dbReference type="ARBA" id="ARBA00022989"/>
    </source>
</evidence>
<feature type="transmembrane region" description="Helical" evidence="6">
    <location>
        <begin position="25"/>
        <end position="45"/>
    </location>
</feature>
<feature type="transmembrane region" description="Helical" evidence="6">
    <location>
        <begin position="277"/>
        <end position="296"/>
    </location>
</feature>
<keyword evidence="8" id="KW-1185">Reference proteome</keyword>
<keyword evidence="2" id="KW-1003">Cell membrane</keyword>
<dbReference type="PANTHER" id="PTHR32196:SF72">
    <property type="entry name" value="RIBOSE IMPORT PERMEASE PROTEIN RBSC"/>
    <property type="match status" value="1"/>
</dbReference>
<dbReference type="InterPro" id="IPR001851">
    <property type="entry name" value="ABC_transp_permease"/>
</dbReference>
<keyword evidence="5 6" id="KW-0472">Membrane</keyword>